<dbReference type="EMBL" id="JAGPNK010000038">
    <property type="protein sequence ID" value="KAH7303161.1"/>
    <property type="molecule type" value="Genomic_DNA"/>
</dbReference>
<reference evidence="3" key="1">
    <citation type="journal article" date="2021" name="Nat. Commun.">
        <title>Genetic determinants of endophytism in the Arabidopsis root mycobiome.</title>
        <authorList>
            <person name="Mesny F."/>
            <person name="Miyauchi S."/>
            <person name="Thiergart T."/>
            <person name="Pickel B."/>
            <person name="Atanasova L."/>
            <person name="Karlsson M."/>
            <person name="Huettel B."/>
            <person name="Barry K.W."/>
            <person name="Haridas S."/>
            <person name="Chen C."/>
            <person name="Bauer D."/>
            <person name="Andreopoulos W."/>
            <person name="Pangilinan J."/>
            <person name="LaButti K."/>
            <person name="Riley R."/>
            <person name="Lipzen A."/>
            <person name="Clum A."/>
            <person name="Drula E."/>
            <person name="Henrissat B."/>
            <person name="Kohler A."/>
            <person name="Grigoriev I.V."/>
            <person name="Martin F.M."/>
            <person name="Hacquard S."/>
        </authorList>
    </citation>
    <scope>NUCLEOTIDE SEQUENCE</scope>
    <source>
        <strain evidence="3">MPI-CAGE-CH-0235</strain>
    </source>
</reference>
<dbReference type="InterPro" id="IPR025676">
    <property type="entry name" value="Clr5_dom"/>
</dbReference>
<evidence type="ECO:0000313" key="4">
    <source>
        <dbReference type="Proteomes" id="UP000813444"/>
    </source>
</evidence>
<feature type="compositionally biased region" description="Basic and acidic residues" evidence="1">
    <location>
        <begin position="75"/>
        <end position="86"/>
    </location>
</feature>
<comment type="caution">
    <text evidence="3">The sequence shown here is derived from an EMBL/GenBank/DDBJ whole genome shotgun (WGS) entry which is preliminary data.</text>
</comment>
<proteinExistence type="predicted"/>
<sequence>MVHRGPRHNGITPGPMPEEWERMKNHIYQIYILEGHTLKDMILRMETDHGFKATEKMYNTFFKKLRPLFNKNKRAKSELQGRDGVKIPRTRPRRLQGHGQNTSRQQPYRRILPCLSFNPQMCDGYANQMVVLNPTEVYVHRLFDTFDFSSSHFDIIVPPGVPDNSSVWQQTSDGMVCERLKNILGNNDSAMIIKFWRICRRLYETGLQLGNYLILQSFLQYIQRLAAIRYPENHPVRGLLRVLCKIPIHEFSETLEIGYLRTITCLQSRVGFGNAIKYNRQAPSTDEILSRYRRVLEMAQQSFTLTETRTIEILHGYTYAAYCNANDFALTWNLAFDLVNRVESMGFVSDHRKWCHLLCILSRSTGHGKQGHDILKLAIWKLERGDRECQTRAVMLAGVLAAETEYPPDTCIGIFDCRCGKHCN</sequence>
<evidence type="ECO:0000256" key="1">
    <source>
        <dbReference type="SAM" id="MobiDB-lite"/>
    </source>
</evidence>
<protein>
    <recommendedName>
        <fullName evidence="2">Clr5 domain-containing protein</fullName>
    </recommendedName>
</protein>
<name>A0A8K0S809_9HYPO</name>
<organism evidence="3 4">
    <name type="scientific">Stachybotrys elegans</name>
    <dbReference type="NCBI Taxonomy" id="80388"/>
    <lineage>
        <taxon>Eukaryota</taxon>
        <taxon>Fungi</taxon>
        <taxon>Dikarya</taxon>
        <taxon>Ascomycota</taxon>
        <taxon>Pezizomycotina</taxon>
        <taxon>Sordariomycetes</taxon>
        <taxon>Hypocreomycetidae</taxon>
        <taxon>Hypocreales</taxon>
        <taxon>Stachybotryaceae</taxon>
        <taxon>Stachybotrys</taxon>
    </lineage>
</organism>
<evidence type="ECO:0000259" key="2">
    <source>
        <dbReference type="Pfam" id="PF14420"/>
    </source>
</evidence>
<dbReference type="AlphaFoldDB" id="A0A8K0S809"/>
<dbReference type="Pfam" id="PF14420">
    <property type="entry name" value="Clr5"/>
    <property type="match status" value="1"/>
</dbReference>
<keyword evidence="4" id="KW-1185">Reference proteome</keyword>
<feature type="region of interest" description="Disordered" evidence="1">
    <location>
        <begin position="74"/>
        <end position="104"/>
    </location>
</feature>
<dbReference type="PANTHER" id="PTHR38788:SF3">
    <property type="entry name" value="CLR5 DOMAIN-CONTAINING PROTEIN"/>
    <property type="match status" value="1"/>
</dbReference>
<dbReference type="OrthoDB" id="5308957at2759"/>
<accession>A0A8K0S809</accession>
<feature type="domain" description="Clr5" evidence="2">
    <location>
        <begin position="16"/>
        <end position="64"/>
    </location>
</feature>
<dbReference type="PANTHER" id="PTHR38788">
    <property type="entry name" value="CLR5 DOMAIN-CONTAINING PROTEIN"/>
    <property type="match status" value="1"/>
</dbReference>
<gene>
    <name evidence="3" type="ORF">B0I35DRAFT_455331</name>
</gene>
<evidence type="ECO:0000313" key="3">
    <source>
        <dbReference type="EMBL" id="KAH7303161.1"/>
    </source>
</evidence>
<dbReference type="Proteomes" id="UP000813444">
    <property type="component" value="Unassembled WGS sequence"/>
</dbReference>